<keyword evidence="4" id="KW-0808">Transferase</keyword>
<dbReference type="Pfam" id="PF12282">
    <property type="entry name" value="GAF_PdtaS"/>
    <property type="match status" value="1"/>
</dbReference>
<dbReference type="STRING" id="84035.SAMN05660742_11470"/>
<dbReference type="PANTHER" id="PTHR41523:SF8">
    <property type="entry name" value="ETHYLENE RESPONSE SENSOR PROTEIN"/>
    <property type="match status" value="1"/>
</dbReference>
<keyword evidence="6 10" id="KW-0418">Kinase</keyword>
<dbReference type="PANTHER" id="PTHR41523">
    <property type="entry name" value="TWO-COMPONENT SYSTEM SENSOR PROTEIN"/>
    <property type="match status" value="1"/>
</dbReference>
<evidence type="ECO:0000256" key="4">
    <source>
        <dbReference type="ARBA" id="ARBA00022679"/>
    </source>
</evidence>
<keyword evidence="11" id="KW-1185">Reference proteome</keyword>
<keyword evidence="5" id="KW-0547">Nucleotide-binding</keyword>
<dbReference type="GO" id="GO:0005524">
    <property type="term" value="F:ATP binding"/>
    <property type="evidence" value="ECO:0007669"/>
    <property type="project" value="UniProtKB-KW"/>
</dbReference>
<evidence type="ECO:0000313" key="11">
    <source>
        <dbReference type="Proteomes" id="UP000199662"/>
    </source>
</evidence>
<evidence type="ECO:0000256" key="3">
    <source>
        <dbReference type="ARBA" id="ARBA00022553"/>
    </source>
</evidence>
<accession>A0A1H7AYI4</accession>
<dbReference type="Gene3D" id="3.30.450.280">
    <property type="entry name" value="GAF domain"/>
    <property type="match status" value="1"/>
</dbReference>
<feature type="domain" description="Histidine kinase PdtaS GAF" evidence="9">
    <location>
        <begin position="4"/>
        <end position="131"/>
    </location>
</feature>
<dbReference type="Proteomes" id="UP000199662">
    <property type="component" value="Unassembled WGS sequence"/>
</dbReference>
<gene>
    <name evidence="10" type="ORF">SAMN05660742_11470</name>
</gene>
<evidence type="ECO:0000256" key="6">
    <source>
        <dbReference type="ARBA" id="ARBA00022777"/>
    </source>
</evidence>
<keyword evidence="3" id="KW-0597">Phosphoprotein</keyword>
<feature type="domain" description="Signal transduction histidine kinase subgroup 2 dimerisation and phosphoacceptor" evidence="8">
    <location>
        <begin position="275"/>
        <end position="345"/>
    </location>
</feature>
<dbReference type="EMBL" id="FNZK01000014">
    <property type="protein sequence ID" value="SEJ70663.1"/>
    <property type="molecule type" value="Genomic_DNA"/>
</dbReference>
<dbReference type="InterPro" id="IPR011495">
    <property type="entry name" value="Sig_transdc_His_kin_sub2_dim/P"/>
</dbReference>
<dbReference type="RefSeq" id="WP_342741768.1">
    <property type="nucleotide sequence ID" value="NZ_FNZK01000014.1"/>
</dbReference>
<proteinExistence type="predicted"/>
<keyword evidence="7" id="KW-0067">ATP-binding</keyword>
<protein>
    <recommendedName>
        <fullName evidence="2">histidine kinase</fullName>
        <ecNumber evidence="2">2.7.13.3</ecNumber>
    </recommendedName>
</protein>
<evidence type="ECO:0000313" key="10">
    <source>
        <dbReference type="EMBL" id="SEJ70663.1"/>
    </source>
</evidence>
<dbReference type="GO" id="GO:0004673">
    <property type="term" value="F:protein histidine kinase activity"/>
    <property type="evidence" value="ECO:0007669"/>
    <property type="project" value="UniProtKB-EC"/>
</dbReference>
<evidence type="ECO:0000259" key="8">
    <source>
        <dbReference type="Pfam" id="PF07568"/>
    </source>
</evidence>
<dbReference type="Gene3D" id="3.30.450.20">
    <property type="entry name" value="PAS domain"/>
    <property type="match status" value="1"/>
</dbReference>
<organism evidence="10 11">
    <name type="scientific">Propionispira arboris</name>
    <dbReference type="NCBI Taxonomy" id="84035"/>
    <lineage>
        <taxon>Bacteria</taxon>
        <taxon>Bacillati</taxon>
        <taxon>Bacillota</taxon>
        <taxon>Negativicutes</taxon>
        <taxon>Selenomonadales</taxon>
        <taxon>Selenomonadaceae</taxon>
        <taxon>Propionispira</taxon>
    </lineage>
</organism>
<dbReference type="InterPro" id="IPR038424">
    <property type="entry name" value="H_kinase_PdtaS_GAF_sf"/>
</dbReference>
<dbReference type="SUPFAM" id="SSF55785">
    <property type="entry name" value="PYP-like sensor domain (PAS domain)"/>
    <property type="match status" value="1"/>
</dbReference>
<sequence>MSSLADNCRKFTKLSAMQIEILKRISMSFPLIADLAHAHLTVYVQSKEEDRLIIAAQVKPHTTFSPIDIGQAGESIRVQEEPIIWRTMTTGKPIQGKREWVWGLMIDMYTFAIHDGAKVIAVMSFETNSEELKIDGYAQLLETACVILVNARKPIDADLYRPLSASDGIIITDQNNRIIFVNTAVVRIYKVLGVGNLIGYHMFDRQLTMHITKETIVSQRPYEKELEAGDLVLVQRNIPIMEAGKLLRRVVIISDITELRMKDKEILIKSAVIQEIHHRVKNNLQTIASLLRLQSRRSKSEEVKAALRESVNRILSISVVHEFLSQQDAEIIDVVEVTKNILSLVAQNMLDPDFELETRFSGGTIILPSEQASNLALIINELVLNSIEHAFEN</sequence>
<dbReference type="AlphaFoldDB" id="A0A1H7AYI4"/>
<reference evidence="10 11" key="1">
    <citation type="submission" date="2016-10" db="EMBL/GenBank/DDBJ databases">
        <authorList>
            <person name="de Groot N.N."/>
        </authorList>
    </citation>
    <scope>NUCLEOTIDE SEQUENCE [LARGE SCALE GENOMIC DNA]</scope>
    <source>
        <strain evidence="10 11">DSM 2179</strain>
    </source>
</reference>
<dbReference type="InterPro" id="IPR022066">
    <property type="entry name" value="PdtaS_GAF"/>
</dbReference>
<evidence type="ECO:0000256" key="1">
    <source>
        <dbReference type="ARBA" id="ARBA00000085"/>
    </source>
</evidence>
<comment type="catalytic activity">
    <reaction evidence="1">
        <text>ATP + protein L-histidine = ADP + protein N-phospho-L-histidine.</text>
        <dbReference type="EC" id="2.7.13.3"/>
    </reaction>
</comment>
<dbReference type="Pfam" id="PF07568">
    <property type="entry name" value="HisKA_2"/>
    <property type="match status" value="1"/>
</dbReference>
<dbReference type="EC" id="2.7.13.3" evidence="2"/>
<evidence type="ECO:0000256" key="7">
    <source>
        <dbReference type="ARBA" id="ARBA00022840"/>
    </source>
</evidence>
<evidence type="ECO:0000259" key="9">
    <source>
        <dbReference type="Pfam" id="PF12282"/>
    </source>
</evidence>
<name>A0A1H7AYI4_9FIRM</name>
<evidence type="ECO:0000256" key="2">
    <source>
        <dbReference type="ARBA" id="ARBA00012438"/>
    </source>
</evidence>
<dbReference type="InterPro" id="IPR035965">
    <property type="entry name" value="PAS-like_dom_sf"/>
</dbReference>
<evidence type="ECO:0000256" key="5">
    <source>
        <dbReference type="ARBA" id="ARBA00022741"/>
    </source>
</evidence>